<dbReference type="Pfam" id="PF00225">
    <property type="entry name" value="Kinesin"/>
    <property type="match status" value="1"/>
</dbReference>
<dbReference type="PRINTS" id="PR00380">
    <property type="entry name" value="KINESINHEAVY"/>
</dbReference>
<dbReference type="GO" id="GO:0003777">
    <property type="term" value="F:microtubule motor activity"/>
    <property type="evidence" value="ECO:0007669"/>
    <property type="project" value="InterPro"/>
</dbReference>
<dbReference type="Gene3D" id="3.40.850.10">
    <property type="entry name" value="Kinesin motor domain"/>
    <property type="match status" value="2"/>
</dbReference>
<dbReference type="InterPro" id="IPR032405">
    <property type="entry name" value="Kinesin_assoc"/>
</dbReference>
<evidence type="ECO:0000313" key="13">
    <source>
        <dbReference type="EMBL" id="KAK4298081.1"/>
    </source>
</evidence>
<feature type="compositionally biased region" description="Low complexity" evidence="11">
    <location>
        <begin position="10"/>
        <end position="27"/>
    </location>
</feature>
<evidence type="ECO:0000259" key="12">
    <source>
        <dbReference type="PROSITE" id="PS50067"/>
    </source>
</evidence>
<dbReference type="GO" id="GO:0005874">
    <property type="term" value="C:microtubule"/>
    <property type="evidence" value="ECO:0007669"/>
    <property type="project" value="UniProtKB-KW"/>
</dbReference>
<dbReference type="SUPFAM" id="SSF52540">
    <property type="entry name" value="P-loop containing nucleoside triphosphate hydrolases"/>
    <property type="match status" value="1"/>
</dbReference>
<evidence type="ECO:0000256" key="3">
    <source>
        <dbReference type="ARBA" id="ARBA00022701"/>
    </source>
</evidence>
<evidence type="ECO:0000313" key="14">
    <source>
        <dbReference type="Proteomes" id="UP001292094"/>
    </source>
</evidence>
<reference evidence="13" key="1">
    <citation type="submission" date="2023-11" db="EMBL/GenBank/DDBJ databases">
        <title>Genome assemblies of two species of porcelain crab, Petrolisthes cinctipes and Petrolisthes manimaculis (Anomura: Porcellanidae).</title>
        <authorList>
            <person name="Angst P."/>
        </authorList>
    </citation>
    <scope>NUCLEOTIDE SEQUENCE</scope>
    <source>
        <strain evidence="13">PB745_02</strain>
        <tissue evidence="13">Gill</tissue>
    </source>
</reference>
<evidence type="ECO:0000256" key="4">
    <source>
        <dbReference type="ARBA" id="ARBA00022741"/>
    </source>
</evidence>
<feature type="domain" description="Kinesin motor" evidence="12">
    <location>
        <begin position="175"/>
        <end position="460"/>
    </location>
</feature>
<evidence type="ECO:0000256" key="5">
    <source>
        <dbReference type="ARBA" id="ARBA00022840"/>
    </source>
</evidence>
<comment type="similarity">
    <text evidence="9">Belongs to the TRAFAC class myosin-kinesin ATPase superfamily. Kinesin family.</text>
</comment>
<keyword evidence="4 9" id="KW-0547">Nucleotide-binding</keyword>
<evidence type="ECO:0000256" key="1">
    <source>
        <dbReference type="ARBA" id="ARBA00004245"/>
    </source>
</evidence>
<feature type="region of interest" description="Disordered" evidence="11">
    <location>
        <begin position="1"/>
        <end position="143"/>
    </location>
</feature>
<feature type="compositionally biased region" description="Polar residues" evidence="11">
    <location>
        <begin position="95"/>
        <end position="120"/>
    </location>
</feature>
<dbReference type="InterPro" id="IPR000253">
    <property type="entry name" value="FHA_dom"/>
</dbReference>
<dbReference type="GO" id="GO:0007018">
    <property type="term" value="P:microtubule-based movement"/>
    <property type="evidence" value="ECO:0007669"/>
    <property type="project" value="InterPro"/>
</dbReference>
<dbReference type="SUPFAM" id="SSF49879">
    <property type="entry name" value="SMAD/FHA domain"/>
    <property type="match status" value="1"/>
</dbReference>
<feature type="coiled-coil region" evidence="10">
    <location>
        <begin position="562"/>
        <end position="621"/>
    </location>
</feature>
<dbReference type="SMART" id="SM00129">
    <property type="entry name" value="KISc"/>
    <property type="match status" value="1"/>
</dbReference>
<dbReference type="PROSITE" id="PS00411">
    <property type="entry name" value="KINESIN_MOTOR_1"/>
    <property type="match status" value="1"/>
</dbReference>
<feature type="compositionally biased region" description="Polar residues" evidence="11">
    <location>
        <begin position="42"/>
        <end position="52"/>
    </location>
</feature>
<feature type="compositionally biased region" description="Low complexity" evidence="11">
    <location>
        <begin position="121"/>
        <end position="133"/>
    </location>
</feature>
<dbReference type="Proteomes" id="UP001292094">
    <property type="component" value="Unassembled WGS sequence"/>
</dbReference>
<feature type="binding site" evidence="9">
    <location>
        <begin position="264"/>
        <end position="271"/>
    </location>
    <ligand>
        <name>ATP</name>
        <dbReference type="ChEBI" id="CHEBI:30616"/>
    </ligand>
</feature>
<feature type="domain" description="Kinesin motor" evidence="12">
    <location>
        <begin position="461"/>
        <end position="496"/>
    </location>
</feature>
<dbReference type="InterPro" id="IPR001752">
    <property type="entry name" value="Kinesin_motor_dom"/>
</dbReference>
<feature type="region of interest" description="Disordered" evidence="11">
    <location>
        <begin position="1439"/>
        <end position="1474"/>
    </location>
</feature>
<organism evidence="13 14">
    <name type="scientific">Petrolisthes manimaculis</name>
    <dbReference type="NCBI Taxonomy" id="1843537"/>
    <lineage>
        <taxon>Eukaryota</taxon>
        <taxon>Metazoa</taxon>
        <taxon>Ecdysozoa</taxon>
        <taxon>Arthropoda</taxon>
        <taxon>Crustacea</taxon>
        <taxon>Multicrustacea</taxon>
        <taxon>Malacostraca</taxon>
        <taxon>Eumalacostraca</taxon>
        <taxon>Eucarida</taxon>
        <taxon>Decapoda</taxon>
        <taxon>Pleocyemata</taxon>
        <taxon>Anomura</taxon>
        <taxon>Galatheoidea</taxon>
        <taxon>Porcellanidae</taxon>
        <taxon>Petrolisthes</taxon>
    </lineage>
</organism>
<evidence type="ECO:0000256" key="7">
    <source>
        <dbReference type="ARBA" id="ARBA00023175"/>
    </source>
</evidence>
<keyword evidence="2" id="KW-0963">Cytoplasm</keyword>
<keyword evidence="14" id="KW-1185">Reference proteome</keyword>
<evidence type="ECO:0000256" key="8">
    <source>
        <dbReference type="ARBA" id="ARBA00023212"/>
    </source>
</evidence>
<feature type="compositionally biased region" description="Basic and acidic residues" evidence="11">
    <location>
        <begin position="30"/>
        <end position="41"/>
    </location>
</feature>
<proteinExistence type="inferred from homology"/>
<dbReference type="PROSITE" id="PS50067">
    <property type="entry name" value="KINESIN_MOTOR_2"/>
    <property type="match status" value="2"/>
</dbReference>
<feature type="compositionally biased region" description="Basic and acidic residues" evidence="11">
    <location>
        <begin position="54"/>
        <end position="68"/>
    </location>
</feature>
<evidence type="ECO:0000256" key="6">
    <source>
        <dbReference type="ARBA" id="ARBA00023054"/>
    </source>
</evidence>
<dbReference type="InterPro" id="IPR036961">
    <property type="entry name" value="Kinesin_motor_dom_sf"/>
</dbReference>
<evidence type="ECO:0000256" key="9">
    <source>
        <dbReference type="PROSITE-ProRule" id="PRU00283"/>
    </source>
</evidence>
<feature type="compositionally biased region" description="Polar residues" evidence="11">
    <location>
        <begin position="71"/>
        <end position="86"/>
    </location>
</feature>
<comment type="subcellular location">
    <subcellularLocation>
        <location evidence="1">Cytoplasm</location>
        <location evidence="1">Cytoskeleton</location>
    </subcellularLocation>
</comment>
<gene>
    <name evidence="13" type="ORF">Pmani_029555</name>
</gene>
<dbReference type="Pfam" id="PF16183">
    <property type="entry name" value="Kinesin_assoc"/>
    <property type="match status" value="1"/>
</dbReference>
<dbReference type="GO" id="GO:0008017">
    <property type="term" value="F:microtubule binding"/>
    <property type="evidence" value="ECO:0007669"/>
    <property type="project" value="InterPro"/>
</dbReference>
<dbReference type="PANTHER" id="PTHR47117:SF5">
    <property type="entry name" value="KINESIN-LIKE PROTEIN KIF14"/>
    <property type="match status" value="1"/>
</dbReference>
<keyword evidence="7 9" id="KW-0505">Motor protein</keyword>
<sequence>MYHGSRTPLPSSHSRPGGASSSSRSASAKQRLENDPQRTESGHSQPKMQRSRSIVRDADEDRKRKIGESRVLSSTSLNVHTPSRTGLSHKRLSADSKTPTPVRTSFGRSVTSSKLSLGSATPTPRRSSISNPRRSTHMLHTPFGGSGYVTPEVIVSPASQCLAAECQHGKAESTKVSVGVRIRPFSSREEALPNSKSAISAFGNNIRVTGDSGTVHTFSYDHCFWSCDETHPLYASQEDVYTLLAHPLLEKAYEGYNTCLFAYGQTNSGKSYTMLGEESVSQPNSGMSVTAGVIPRFCRELFDRAHLLHLQNPPKNQLPQNHVEVEVSYIEIYNERIYDLLGSGSGIIGGGGERREALRVREHPDTGPYVEGVACHLVSSYESLQSWLMLGNKERSIAATGLNDKSSRSHAVFTIKLTQVQVEDVEGEQLESSKVSVINLVDLAGSERLATSQGDRLKESLGGNSRTAMIATVSPSSVHVEETLSTLRYAQQARKIVNHNYVNEDPTALIIRSLKEEVERLRLQQLQKSPSMLFDGDDFPDEDLHNQSSGDNDKDRAALTIKENAMIEKEKEMNRIIKEREEEISTLQDQLRYHKLLNDRSKSLEQRLQDTEAQQQQALESLHRLGVAYQNDKGPVLINLNEDPQLSETLSYRLENGTTTVGHSQCDLNLNGLHTLNVHCSIANDKGLLKLFPRDDADTYVNGKLVQSPLRLHHNDRLVLAGLYYFRVSAPPPHTDLPASHHNDSRKLDFYFTRDELLKEQQARIQREAELAVAASKAEMEQEMQHQMEQLMSNVKDAESQLNERQNMVSRLQGNQRKLEEEKRLLEEQIKKDRLNMNSLHLPLPPAAKPHSNLLQEVESIFNESVQEIKNDLPSTDTSMLSFELKEANQICKKLGKPYEFMMQQFLKECGLEVVVLVMDAHHQMTATLNPTSFTEKLRVLRDIMQGEESSEVFDMGLVWERSEDVTCVPGFINRVRDIPALQNFSASFNFSLNTSSAFLTRATSSCRKRNSVLASLDQSISMNKPESTTNNSAVVATVIHKILEHVPIFNPHTPAINNALNSVIELKNIAQSIRDHITEPGHSLSDGDLSEALIQLLLSSQQVVRNILTMTNSDTVTNNNISIQLEEKLQRTVTKISNFTSRLYQGVKTEVESLIEEASSTLISLSQSVVSDIAKLAVLTDFPIPDVSKLKPGGNLFNKFSDGISHGLDQLVKSTCENISNTKVILTGSSAPANMSQTSNNLRSAALHASVAIEAFLEIFSQLSAALDNEEKASENEQRGKLVRWVSQVKSAAGTINSLDAAFTSVIKQVLASSKGELNEEAFKVATTELMTSLQQLVAFAGICPTEEEGSEYSSFMSLSDSDSSETFKESLQTLSKKSLLSAETLQHSLALSKTPRKWLGEKGAIKFNKKVLTQWPTNSNEYQIFLREMTERRREKMKSSLRVSDTPVEEKRVRFDVTSTTSSDYMDDSLQD</sequence>
<name>A0AAE1NZ63_9EUCA</name>
<dbReference type="InterPro" id="IPR008984">
    <property type="entry name" value="SMAD_FHA_dom_sf"/>
</dbReference>
<dbReference type="InterPro" id="IPR027417">
    <property type="entry name" value="P-loop_NTPase"/>
</dbReference>
<keyword evidence="5 9" id="KW-0067">ATP-binding</keyword>
<feature type="region of interest" description="Disordered" evidence="11">
    <location>
        <begin position="531"/>
        <end position="555"/>
    </location>
</feature>
<dbReference type="GO" id="GO:0005524">
    <property type="term" value="F:ATP binding"/>
    <property type="evidence" value="ECO:0007669"/>
    <property type="project" value="UniProtKB-UniRule"/>
</dbReference>
<dbReference type="Gene3D" id="2.60.200.20">
    <property type="match status" value="1"/>
</dbReference>
<dbReference type="Pfam" id="PF00498">
    <property type="entry name" value="FHA"/>
    <property type="match status" value="1"/>
</dbReference>
<dbReference type="EMBL" id="JAWZYT010003507">
    <property type="protein sequence ID" value="KAK4298081.1"/>
    <property type="molecule type" value="Genomic_DNA"/>
</dbReference>
<evidence type="ECO:0000256" key="2">
    <source>
        <dbReference type="ARBA" id="ARBA00022490"/>
    </source>
</evidence>
<dbReference type="PANTHER" id="PTHR47117">
    <property type="entry name" value="STAR-RELATED LIPID TRANSFER PROTEIN 9"/>
    <property type="match status" value="1"/>
</dbReference>
<keyword evidence="3" id="KW-0493">Microtubule</keyword>
<dbReference type="InterPro" id="IPR019821">
    <property type="entry name" value="Kinesin_motor_CS"/>
</dbReference>
<dbReference type="Pfam" id="PF23313">
    <property type="entry name" value="4HB_KIF14"/>
    <property type="match status" value="1"/>
</dbReference>
<evidence type="ECO:0000256" key="11">
    <source>
        <dbReference type="SAM" id="MobiDB-lite"/>
    </source>
</evidence>
<comment type="caution">
    <text evidence="9">Lacks conserved residue(s) required for the propagation of feature annotation.</text>
</comment>
<feature type="coiled-coil region" evidence="10">
    <location>
        <begin position="781"/>
        <end position="836"/>
    </location>
</feature>
<keyword evidence="6 10" id="KW-0175">Coiled coil</keyword>
<protein>
    <recommendedName>
        <fullName evidence="12">Kinesin motor domain-containing protein</fullName>
    </recommendedName>
</protein>
<keyword evidence="8" id="KW-0206">Cytoskeleton</keyword>
<evidence type="ECO:0000256" key="10">
    <source>
        <dbReference type="SAM" id="Coils"/>
    </source>
</evidence>
<dbReference type="InterPro" id="IPR056523">
    <property type="entry name" value="4HB_KIF14"/>
</dbReference>
<accession>A0AAE1NZ63</accession>
<comment type="caution">
    <text evidence="13">The sequence shown here is derived from an EMBL/GenBank/DDBJ whole genome shotgun (WGS) entry which is preliminary data.</text>
</comment>